<dbReference type="PIRSF" id="PIRSF000090">
    <property type="entry name" value="Beta-ETF"/>
    <property type="match status" value="1"/>
</dbReference>
<evidence type="ECO:0000256" key="2">
    <source>
        <dbReference type="ARBA" id="ARBA00011355"/>
    </source>
</evidence>
<dbReference type="PANTHER" id="PTHR21294">
    <property type="entry name" value="ELECTRON TRANSFER FLAVOPROTEIN BETA-SUBUNIT"/>
    <property type="match status" value="1"/>
</dbReference>
<organism evidence="10 11">
    <name type="scientific">Legionella wadsworthii</name>
    <dbReference type="NCBI Taxonomy" id="28088"/>
    <lineage>
        <taxon>Bacteria</taxon>
        <taxon>Pseudomonadati</taxon>
        <taxon>Pseudomonadota</taxon>
        <taxon>Gammaproteobacteria</taxon>
        <taxon>Legionellales</taxon>
        <taxon>Legionellaceae</taxon>
        <taxon>Legionella</taxon>
    </lineage>
</organism>
<dbReference type="STRING" id="1122170.GCA_000701265_02111"/>
<dbReference type="PANTHER" id="PTHR21294:SF8">
    <property type="entry name" value="ELECTRON TRANSFER FLAVOPROTEIN SUBUNIT BETA"/>
    <property type="match status" value="1"/>
</dbReference>
<dbReference type="InterPro" id="IPR033948">
    <property type="entry name" value="ETF_beta_N"/>
</dbReference>
<sequence length="253" mass="27995">MKILVAVKRVIDPYVKIRVKSDLSGVETQNIKMAMNPFDEIAVEEALRLREKNWATEVIAVSIGNDSAQETLRHALALGADRAILVRTQDSLESLSIAKILKKIIDEENPNLVLMGKQAIDGDNNQTPQMLAALLDWPQATYASKIETKDNHLDVIREIDGGLETISVHLPAVISTDLRLNEPRYASLPNIMKAKKKPLDIRELDTLGLSLKKHIEVVSITAPTTRSGGVMVESVTELLDKLQHEAKVLDKGE</sequence>
<dbReference type="InterPro" id="IPR014729">
    <property type="entry name" value="Rossmann-like_a/b/a_fold"/>
</dbReference>
<dbReference type="SMART" id="SM00893">
    <property type="entry name" value="ETF"/>
    <property type="match status" value="1"/>
</dbReference>
<dbReference type="InterPro" id="IPR014730">
    <property type="entry name" value="ETF_a/b_N"/>
</dbReference>
<evidence type="ECO:0000256" key="7">
    <source>
        <dbReference type="ARBA" id="ARBA00042002"/>
    </source>
</evidence>
<dbReference type="SUPFAM" id="SSF52402">
    <property type="entry name" value="Adenine nucleotide alpha hydrolases-like"/>
    <property type="match status" value="1"/>
</dbReference>
<protein>
    <recommendedName>
        <fullName evidence="3">Electron transfer flavoprotein subunit beta</fullName>
    </recommendedName>
    <alternativeName>
        <fullName evidence="7">Electron transfer flavoprotein small subunit</fullName>
    </alternativeName>
</protein>
<comment type="subunit">
    <text evidence="2">Heterodimer of an alpha and a beta subunit.</text>
</comment>
<evidence type="ECO:0000256" key="4">
    <source>
        <dbReference type="ARBA" id="ARBA00022448"/>
    </source>
</evidence>
<dbReference type="GO" id="GO:0009055">
    <property type="term" value="F:electron transfer activity"/>
    <property type="evidence" value="ECO:0007669"/>
    <property type="project" value="InterPro"/>
</dbReference>
<evidence type="ECO:0000256" key="1">
    <source>
        <dbReference type="ARBA" id="ARBA00007557"/>
    </source>
</evidence>
<comment type="similarity">
    <text evidence="1">Belongs to the ETF beta-subunit/FixA family.</text>
</comment>
<dbReference type="InterPro" id="IPR000049">
    <property type="entry name" value="ET-Flavoprotein_bsu_CS"/>
</dbReference>
<proteinExistence type="inferred from homology"/>
<feature type="domain" description="Electron transfer flavoprotein alpha/beta-subunit N-terminal" evidence="9">
    <location>
        <begin position="23"/>
        <end position="211"/>
    </location>
</feature>
<evidence type="ECO:0000313" key="11">
    <source>
        <dbReference type="Proteomes" id="UP000255297"/>
    </source>
</evidence>
<dbReference type="FunFam" id="3.40.50.620:FF:000011">
    <property type="entry name" value="Electron transfer flavoprotein subunit beta"/>
    <property type="match status" value="1"/>
</dbReference>
<dbReference type="GO" id="GO:0046395">
    <property type="term" value="P:carboxylic acid catabolic process"/>
    <property type="evidence" value="ECO:0007669"/>
    <property type="project" value="UniProtKB-ARBA"/>
</dbReference>
<evidence type="ECO:0000256" key="8">
    <source>
        <dbReference type="ARBA" id="ARBA00049933"/>
    </source>
</evidence>
<dbReference type="Pfam" id="PF01012">
    <property type="entry name" value="ETF"/>
    <property type="match status" value="1"/>
</dbReference>
<dbReference type="PROSITE" id="PS01065">
    <property type="entry name" value="ETF_BETA"/>
    <property type="match status" value="1"/>
</dbReference>
<evidence type="ECO:0000256" key="3">
    <source>
        <dbReference type="ARBA" id="ARBA00016797"/>
    </source>
</evidence>
<comment type="cofactor">
    <cofactor evidence="8">
        <name>AMP</name>
        <dbReference type="ChEBI" id="CHEBI:456215"/>
    </cofactor>
</comment>
<dbReference type="EMBL" id="UGPB01000001">
    <property type="protein sequence ID" value="STY28731.1"/>
    <property type="molecule type" value="Genomic_DNA"/>
</dbReference>
<name>A0A378LXD0_9GAMM</name>
<dbReference type="Proteomes" id="UP000255297">
    <property type="component" value="Unassembled WGS sequence"/>
</dbReference>
<evidence type="ECO:0000259" key="9">
    <source>
        <dbReference type="SMART" id="SM00893"/>
    </source>
</evidence>
<accession>A0A378LXD0</accession>
<keyword evidence="11" id="KW-1185">Reference proteome</keyword>
<keyword evidence="4" id="KW-0813">Transport</keyword>
<evidence type="ECO:0000256" key="5">
    <source>
        <dbReference type="ARBA" id="ARBA00022982"/>
    </source>
</evidence>
<dbReference type="OrthoDB" id="9781325at2"/>
<gene>
    <name evidence="10" type="primary">etfB</name>
    <name evidence="10" type="ORF">NCTC11532_00906</name>
</gene>
<comment type="function">
    <text evidence="6">The electron transfer flavoprotein serves as a specific electron acceptor for other dehydrogenases. It transfers the electrons to the main respiratory chain via ETF-ubiquinone oxidoreductase (ETF dehydrogenase).</text>
</comment>
<keyword evidence="5" id="KW-0249">Electron transport</keyword>
<evidence type="ECO:0000313" key="10">
    <source>
        <dbReference type="EMBL" id="STY28731.1"/>
    </source>
</evidence>
<reference evidence="10 11" key="1">
    <citation type="submission" date="2018-06" db="EMBL/GenBank/DDBJ databases">
        <authorList>
            <consortium name="Pathogen Informatics"/>
            <person name="Doyle S."/>
        </authorList>
    </citation>
    <scope>NUCLEOTIDE SEQUENCE [LARGE SCALE GENOMIC DNA]</scope>
    <source>
        <strain evidence="10 11">NCTC11532</strain>
    </source>
</reference>
<evidence type="ECO:0000256" key="6">
    <source>
        <dbReference type="ARBA" id="ARBA00025649"/>
    </source>
</evidence>
<dbReference type="AlphaFoldDB" id="A0A378LXD0"/>
<dbReference type="RefSeq" id="WP_031567847.1">
    <property type="nucleotide sequence ID" value="NZ_CAAAIS010000007.1"/>
</dbReference>
<dbReference type="InterPro" id="IPR012255">
    <property type="entry name" value="ETF_b"/>
</dbReference>
<dbReference type="Gene3D" id="3.40.50.620">
    <property type="entry name" value="HUPs"/>
    <property type="match status" value="1"/>
</dbReference>
<dbReference type="CDD" id="cd01714">
    <property type="entry name" value="ETF_beta"/>
    <property type="match status" value="1"/>
</dbReference>